<evidence type="ECO:0000313" key="12">
    <source>
        <dbReference type="Proteomes" id="UP000295252"/>
    </source>
</evidence>
<dbReference type="InParanoid" id="A0A068UTU7"/>
<dbReference type="OrthoDB" id="414027at2759"/>
<dbReference type="InterPro" id="IPR036652">
    <property type="entry name" value="YjeF_N_dom_sf"/>
</dbReference>
<keyword evidence="7" id="KW-0630">Potassium</keyword>
<gene>
    <name evidence="11" type="ORF">GSCOC_T00034084001</name>
</gene>
<evidence type="ECO:0000256" key="2">
    <source>
        <dbReference type="ARBA" id="ARBA00000909"/>
    </source>
</evidence>
<dbReference type="PANTHER" id="PTHR13232">
    <property type="entry name" value="NAD(P)H-HYDRATE EPIMERASE"/>
    <property type="match status" value="1"/>
</dbReference>
<evidence type="ECO:0000256" key="1">
    <source>
        <dbReference type="ARBA" id="ARBA00000013"/>
    </source>
</evidence>
<dbReference type="AlphaFoldDB" id="A0A068UTU7"/>
<evidence type="ECO:0000256" key="6">
    <source>
        <dbReference type="ARBA" id="ARBA00022857"/>
    </source>
</evidence>
<dbReference type="InterPro" id="IPR032976">
    <property type="entry name" value="YJEFN_prot_NAXE-like"/>
</dbReference>
<evidence type="ECO:0000256" key="3">
    <source>
        <dbReference type="ARBA" id="ARBA00012228"/>
    </source>
</evidence>
<keyword evidence="6" id="KW-0521">NADP</keyword>
<accession>A0A068UTU7</accession>
<evidence type="ECO:0000256" key="8">
    <source>
        <dbReference type="ARBA" id="ARBA00023027"/>
    </source>
</evidence>
<protein>
    <recommendedName>
        <fullName evidence="3">NAD(P)H-hydrate epimerase</fullName>
        <ecNumber evidence="3">5.1.99.6</ecNumber>
    </recommendedName>
</protein>
<dbReference type="Proteomes" id="UP000295252">
    <property type="component" value="Chromosome VIII"/>
</dbReference>
<dbReference type="Gramene" id="CDP11664">
    <property type="protein sequence ID" value="CDP11664"/>
    <property type="gene ID" value="GSCOC_T00034084001"/>
</dbReference>
<evidence type="ECO:0000256" key="7">
    <source>
        <dbReference type="ARBA" id="ARBA00022958"/>
    </source>
</evidence>
<keyword evidence="8" id="KW-0520">NAD</keyword>
<keyword evidence="12" id="KW-1185">Reference proteome</keyword>
<organism evidence="11 12">
    <name type="scientific">Coffea canephora</name>
    <name type="common">Robusta coffee</name>
    <dbReference type="NCBI Taxonomy" id="49390"/>
    <lineage>
        <taxon>Eukaryota</taxon>
        <taxon>Viridiplantae</taxon>
        <taxon>Streptophyta</taxon>
        <taxon>Embryophyta</taxon>
        <taxon>Tracheophyta</taxon>
        <taxon>Spermatophyta</taxon>
        <taxon>Magnoliopsida</taxon>
        <taxon>eudicotyledons</taxon>
        <taxon>Gunneridae</taxon>
        <taxon>Pentapetalae</taxon>
        <taxon>asterids</taxon>
        <taxon>lamiids</taxon>
        <taxon>Gentianales</taxon>
        <taxon>Rubiaceae</taxon>
        <taxon>Ixoroideae</taxon>
        <taxon>Gardenieae complex</taxon>
        <taxon>Bertiereae - Coffeeae clade</taxon>
        <taxon>Coffeeae</taxon>
        <taxon>Coffea</taxon>
    </lineage>
</organism>
<dbReference type="Gene3D" id="3.40.50.10260">
    <property type="entry name" value="YjeF N-terminal domain"/>
    <property type="match status" value="1"/>
</dbReference>
<evidence type="ECO:0000256" key="5">
    <source>
        <dbReference type="ARBA" id="ARBA00022741"/>
    </source>
</evidence>
<proteinExistence type="predicted"/>
<dbReference type="GO" id="GO:0052856">
    <property type="term" value="F:NAD(P)HX epimerase activity"/>
    <property type="evidence" value="ECO:0007669"/>
    <property type="project" value="UniProtKB-EC"/>
</dbReference>
<dbReference type="GO" id="GO:0005739">
    <property type="term" value="C:mitochondrion"/>
    <property type="evidence" value="ECO:0007669"/>
    <property type="project" value="TreeGrafter"/>
</dbReference>
<dbReference type="GO" id="GO:0000166">
    <property type="term" value="F:nucleotide binding"/>
    <property type="evidence" value="ECO:0007669"/>
    <property type="project" value="UniProtKB-KW"/>
</dbReference>
<dbReference type="OMA" id="AEVLIIC"/>
<dbReference type="SUPFAM" id="SSF64153">
    <property type="entry name" value="YjeF N-terminal domain-like"/>
    <property type="match status" value="1"/>
</dbReference>
<evidence type="ECO:0000256" key="9">
    <source>
        <dbReference type="ARBA" id="ARBA00023235"/>
    </source>
</evidence>
<keyword evidence="5" id="KW-0547">Nucleotide-binding</keyword>
<comment type="catalytic activity">
    <reaction evidence="1">
        <text>(6R)-NADHX = (6S)-NADHX</text>
        <dbReference type="Rhea" id="RHEA:32215"/>
        <dbReference type="ChEBI" id="CHEBI:64074"/>
        <dbReference type="ChEBI" id="CHEBI:64075"/>
        <dbReference type="EC" id="5.1.99.6"/>
    </reaction>
</comment>
<evidence type="ECO:0000313" key="11">
    <source>
        <dbReference type="EMBL" id="CDP11664.1"/>
    </source>
</evidence>
<sequence>MGPLGFSVDQLMELAGLSVDTAIAEVYKSSERSRVLAICGPGYNGGDDLVAAQHLYHFGYKPYIYYPKRTAKPLYNGLVTQLESLSVPFLSVEDVPMDLSDIE</sequence>
<dbReference type="PANTHER" id="PTHR13232:SF10">
    <property type="entry name" value="NAD(P)H-HYDRATE EPIMERASE"/>
    <property type="match status" value="1"/>
</dbReference>
<dbReference type="STRING" id="49390.A0A068UTU7"/>
<name>A0A068UTU7_COFCA</name>
<keyword evidence="4" id="KW-0479">Metal-binding</keyword>
<reference evidence="12" key="1">
    <citation type="journal article" date="2014" name="Science">
        <title>The coffee genome provides insight into the convergent evolution of caffeine biosynthesis.</title>
        <authorList>
            <person name="Denoeud F."/>
            <person name="Carretero-Paulet L."/>
            <person name="Dereeper A."/>
            <person name="Droc G."/>
            <person name="Guyot R."/>
            <person name="Pietrella M."/>
            <person name="Zheng C."/>
            <person name="Alberti A."/>
            <person name="Anthony F."/>
            <person name="Aprea G."/>
            <person name="Aury J.M."/>
            <person name="Bento P."/>
            <person name="Bernard M."/>
            <person name="Bocs S."/>
            <person name="Campa C."/>
            <person name="Cenci A."/>
            <person name="Combes M.C."/>
            <person name="Crouzillat D."/>
            <person name="Da Silva C."/>
            <person name="Daddiego L."/>
            <person name="De Bellis F."/>
            <person name="Dussert S."/>
            <person name="Garsmeur O."/>
            <person name="Gayraud T."/>
            <person name="Guignon V."/>
            <person name="Jahn K."/>
            <person name="Jamilloux V."/>
            <person name="Joet T."/>
            <person name="Labadie K."/>
            <person name="Lan T."/>
            <person name="Leclercq J."/>
            <person name="Lepelley M."/>
            <person name="Leroy T."/>
            <person name="Li L.T."/>
            <person name="Librado P."/>
            <person name="Lopez L."/>
            <person name="Munoz A."/>
            <person name="Noel B."/>
            <person name="Pallavicini A."/>
            <person name="Perrotta G."/>
            <person name="Poncet V."/>
            <person name="Pot D."/>
            <person name="Priyono X."/>
            <person name="Rigoreau M."/>
            <person name="Rouard M."/>
            <person name="Rozas J."/>
            <person name="Tranchant-Dubreuil C."/>
            <person name="VanBuren R."/>
            <person name="Zhang Q."/>
            <person name="Andrade A.C."/>
            <person name="Argout X."/>
            <person name="Bertrand B."/>
            <person name="de Kochko A."/>
            <person name="Graziosi G."/>
            <person name="Henry R.J."/>
            <person name="Jayarama X."/>
            <person name="Ming R."/>
            <person name="Nagai C."/>
            <person name="Rounsley S."/>
            <person name="Sankoff D."/>
            <person name="Giuliano G."/>
            <person name="Albert V.A."/>
            <person name="Wincker P."/>
            <person name="Lashermes P."/>
        </authorList>
    </citation>
    <scope>NUCLEOTIDE SEQUENCE [LARGE SCALE GENOMIC DNA]</scope>
    <source>
        <strain evidence="12">cv. DH200-94</strain>
    </source>
</reference>
<dbReference type="PhylomeDB" id="A0A068UTU7"/>
<dbReference type="PROSITE" id="PS51385">
    <property type="entry name" value="YJEF_N"/>
    <property type="match status" value="1"/>
</dbReference>
<feature type="domain" description="YjeF N-terminal" evidence="10">
    <location>
        <begin position="1"/>
        <end position="103"/>
    </location>
</feature>
<keyword evidence="9" id="KW-0413">Isomerase</keyword>
<dbReference type="EMBL" id="HG739142">
    <property type="protein sequence ID" value="CDP11664.1"/>
    <property type="molecule type" value="Genomic_DNA"/>
</dbReference>
<dbReference type="GO" id="GO:0046872">
    <property type="term" value="F:metal ion binding"/>
    <property type="evidence" value="ECO:0007669"/>
    <property type="project" value="UniProtKB-KW"/>
</dbReference>
<dbReference type="InterPro" id="IPR004443">
    <property type="entry name" value="YjeF_N_dom"/>
</dbReference>
<evidence type="ECO:0000256" key="4">
    <source>
        <dbReference type="ARBA" id="ARBA00022723"/>
    </source>
</evidence>
<evidence type="ECO:0000259" key="10">
    <source>
        <dbReference type="PROSITE" id="PS51385"/>
    </source>
</evidence>
<dbReference type="EC" id="5.1.99.6" evidence="3"/>
<dbReference type="Pfam" id="PF03853">
    <property type="entry name" value="YjeF_N"/>
    <property type="match status" value="1"/>
</dbReference>
<comment type="catalytic activity">
    <reaction evidence="2">
        <text>(6R)-NADPHX = (6S)-NADPHX</text>
        <dbReference type="Rhea" id="RHEA:32227"/>
        <dbReference type="ChEBI" id="CHEBI:64076"/>
        <dbReference type="ChEBI" id="CHEBI:64077"/>
        <dbReference type="EC" id="5.1.99.6"/>
    </reaction>
</comment>